<comment type="caution">
    <text evidence="1">The sequence shown here is derived from an EMBL/GenBank/DDBJ whole genome shotgun (WGS) entry which is preliminary data.</text>
</comment>
<organism evidence="1 2">
    <name type="scientific">Heracleum sosnowskyi</name>
    <dbReference type="NCBI Taxonomy" id="360622"/>
    <lineage>
        <taxon>Eukaryota</taxon>
        <taxon>Viridiplantae</taxon>
        <taxon>Streptophyta</taxon>
        <taxon>Embryophyta</taxon>
        <taxon>Tracheophyta</taxon>
        <taxon>Spermatophyta</taxon>
        <taxon>Magnoliopsida</taxon>
        <taxon>eudicotyledons</taxon>
        <taxon>Gunneridae</taxon>
        <taxon>Pentapetalae</taxon>
        <taxon>asterids</taxon>
        <taxon>campanulids</taxon>
        <taxon>Apiales</taxon>
        <taxon>Apiaceae</taxon>
        <taxon>Apioideae</taxon>
        <taxon>apioid superclade</taxon>
        <taxon>Tordylieae</taxon>
        <taxon>Tordyliinae</taxon>
        <taxon>Heracleum</taxon>
    </lineage>
</organism>
<dbReference type="AlphaFoldDB" id="A0AAD8IAI7"/>
<dbReference type="EMBL" id="JAUIZM010000006">
    <property type="protein sequence ID" value="KAK1381494.1"/>
    <property type="molecule type" value="Genomic_DNA"/>
</dbReference>
<dbReference type="Proteomes" id="UP001237642">
    <property type="component" value="Unassembled WGS sequence"/>
</dbReference>
<name>A0AAD8IAI7_9APIA</name>
<evidence type="ECO:0000313" key="1">
    <source>
        <dbReference type="EMBL" id="KAK1381494.1"/>
    </source>
</evidence>
<accession>A0AAD8IAI7</accession>
<sequence>MFLLKEPLSLFRYVFKCAQLKRASNSEEKLRKKPKSSHFFVQTQSTGKTEVKRMCMKDLSCNYVVRNNTNLERIDAWMTERKPSTAMLWHCGRLSLWMRALNESTSFHKELIIECDQEDKNLMNLQSIIQSNSYMIHTARS</sequence>
<reference evidence="1" key="2">
    <citation type="submission" date="2023-05" db="EMBL/GenBank/DDBJ databases">
        <authorList>
            <person name="Schelkunov M.I."/>
        </authorList>
    </citation>
    <scope>NUCLEOTIDE SEQUENCE</scope>
    <source>
        <strain evidence="1">Hsosn_3</strain>
        <tissue evidence="1">Leaf</tissue>
    </source>
</reference>
<protein>
    <submittedName>
        <fullName evidence="1">Uncharacterized protein</fullName>
    </submittedName>
</protein>
<proteinExistence type="predicted"/>
<reference evidence="1" key="1">
    <citation type="submission" date="2023-02" db="EMBL/GenBank/DDBJ databases">
        <title>Genome of toxic invasive species Heracleum sosnowskyi carries increased number of genes despite the absence of recent whole-genome duplications.</title>
        <authorList>
            <person name="Schelkunov M."/>
            <person name="Shtratnikova V."/>
            <person name="Makarenko M."/>
            <person name="Klepikova A."/>
            <person name="Omelchenko D."/>
            <person name="Novikova G."/>
            <person name="Obukhova E."/>
            <person name="Bogdanov V."/>
            <person name="Penin A."/>
            <person name="Logacheva M."/>
        </authorList>
    </citation>
    <scope>NUCLEOTIDE SEQUENCE</scope>
    <source>
        <strain evidence="1">Hsosn_3</strain>
        <tissue evidence="1">Leaf</tissue>
    </source>
</reference>
<gene>
    <name evidence="1" type="ORF">POM88_028238</name>
</gene>
<keyword evidence="2" id="KW-1185">Reference proteome</keyword>
<evidence type="ECO:0000313" key="2">
    <source>
        <dbReference type="Proteomes" id="UP001237642"/>
    </source>
</evidence>